<feature type="compositionally biased region" description="Polar residues" evidence="1">
    <location>
        <begin position="63"/>
        <end position="73"/>
    </location>
</feature>
<dbReference type="EMBL" id="CAAALY010070985">
    <property type="protein sequence ID" value="VEL24981.1"/>
    <property type="molecule type" value="Genomic_DNA"/>
</dbReference>
<feature type="compositionally biased region" description="Polar residues" evidence="1">
    <location>
        <begin position="80"/>
        <end position="103"/>
    </location>
</feature>
<feature type="region of interest" description="Disordered" evidence="1">
    <location>
        <begin position="63"/>
        <end position="103"/>
    </location>
</feature>
<keyword evidence="3" id="KW-1185">Reference proteome</keyword>
<evidence type="ECO:0000256" key="1">
    <source>
        <dbReference type="SAM" id="MobiDB-lite"/>
    </source>
</evidence>
<sequence length="103" mass="11838">MSVSEVRTITELSTLSPETRKEVPCVNMNILYNPTGCSTTSFIRPHLGRSRQHEYPIQSNRLQYNEFHPSSSGRQHEYPIQSNRLQYNEFHPSSSGGIDQRIS</sequence>
<reference evidence="2" key="1">
    <citation type="submission" date="2018-11" db="EMBL/GenBank/DDBJ databases">
        <authorList>
            <consortium name="Pathogen Informatics"/>
        </authorList>
    </citation>
    <scope>NUCLEOTIDE SEQUENCE</scope>
</reference>
<dbReference type="Proteomes" id="UP000784294">
    <property type="component" value="Unassembled WGS sequence"/>
</dbReference>
<protein>
    <submittedName>
        <fullName evidence="2">Uncharacterized protein</fullName>
    </submittedName>
</protein>
<comment type="caution">
    <text evidence="2">The sequence shown here is derived from an EMBL/GenBank/DDBJ whole genome shotgun (WGS) entry which is preliminary data.</text>
</comment>
<evidence type="ECO:0000313" key="2">
    <source>
        <dbReference type="EMBL" id="VEL24981.1"/>
    </source>
</evidence>
<gene>
    <name evidence="2" type="ORF">PXEA_LOCUS18421</name>
</gene>
<organism evidence="2 3">
    <name type="scientific">Protopolystoma xenopodis</name>
    <dbReference type="NCBI Taxonomy" id="117903"/>
    <lineage>
        <taxon>Eukaryota</taxon>
        <taxon>Metazoa</taxon>
        <taxon>Spiralia</taxon>
        <taxon>Lophotrochozoa</taxon>
        <taxon>Platyhelminthes</taxon>
        <taxon>Monogenea</taxon>
        <taxon>Polyopisthocotylea</taxon>
        <taxon>Polystomatidea</taxon>
        <taxon>Polystomatidae</taxon>
        <taxon>Protopolystoma</taxon>
    </lineage>
</organism>
<dbReference type="AlphaFoldDB" id="A0A448X0P7"/>
<proteinExistence type="predicted"/>
<name>A0A448X0P7_9PLAT</name>
<evidence type="ECO:0000313" key="3">
    <source>
        <dbReference type="Proteomes" id="UP000784294"/>
    </source>
</evidence>
<accession>A0A448X0P7</accession>